<evidence type="ECO:0000259" key="8">
    <source>
        <dbReference type="PROSITE" id="PS50217"/>
    </source>
</evidence>
<name>A0A553Q5K3_9TELE</name>
<evidence type="ECO:0000313" key="10">
    <source>
        <dbReference type="Proteomes" id="UP000316079"/>
    </source>
</evidence>
<dbReference type="InterPro" id="IPR004826">
    <property type="entry name" value="bZIP_Maf"/>
</dbReference>
<dbReference type="GO" id="GO:0005634">
    <property type="term" value="C:nucleus"/>
    <property type="evidence" value="ECO:0007669"/>
    <property type="project" value="TreeGrafter"/>
</dbReference>
<comment type="caution">
    <text evidence="9">The sequence shown here is derived from an EMBL/GenBank/DDBJ whole genome shotgun (WGS) entry which is preliminary data.</text>
</comment>
<evidence type="ECO:0000256" key="2">
    <source>
        <dbReference type="ARBA" id="ARBA00023015"/>
    </source>
</evidence>
<keyword evidence="4" id="KW-0010">Activator</keyword>
<dbReference type="InterPro" id="IPR047167">
    <property type="entry name" value="NFE2-like"/>
</dbReference>
<feature type="coiled-coil region" evidence="7">
    <location>
        <begin position="408"/>
        <end position="453"/>
    </location>
</feature>
<dbReference type="EMBL" id="SRMA01026308">
    <property type="protein sequence ID" value="TRY85204.1"/>
    <property type="molecule type" value="Genomic_DNA"/>
</dbReference>
<dbReference type="GO" id="GO:0000978">
    <property type="term" value="F:RNA polymerase II cis-regulatory region sequence-specific DNA binding"/>
    <property type="evidence" value="ECO:0007669"/>
    <property type="project" value="InterPro"/>
</dbReference>
<evidence type="ECO:0000256" key="1">
    <source>
        <dbReference type="ARBA" id="ARBA00008157"/>
    </source>
</evidence>
<keyword evidence="5" id="KW-0804">Transcription</keyword>
<evidence type="ECO:0000256" key="3">
    <source>
        <dbReference type="ARBA" id="ARBA00023125"/>
    </source>
</evidence>
<dbReference type="PANTHER" id="PTHR24411:SF26">
    <property type="entry name" value="TRANSCRIPTION FACTOR NF-E2 45 KDA SUBUNIT"/>
    <property type="match status" value="1"/>
</dbReference>
<dbReference type="AlphaFoldDB" id="A0A553Q5K3"/>
<dbReference type="OrthoDB" id="7458135at2759"/>
<accession>A0A553Q5K3</accession>
<evidence type="ECO:0000256" key="4">
    <source>
        <dbReference type="ARBA" id="ARBA00023159"/>
    </source>
</evidence>
<organism evidence="9 10">
    <name type="scientific">Danionella cerebrum</name>
    <dbReference type="NCBI Taxonomy" id="2873325"/>
    <lineage>
        <taxon>Eukaryota</taxon>
        <taxon>Metazoa</taxon>
        <taxon>Chordata</taxon>
        <taxon>Craniata</taxon>
        <taxon>Vertebrata</taxon>
        <taxon>Euteleostomi</taxon>
        <taxon>Actinopterygii</taxon>
        <taxon>Neopterygii</taxon>
        <taxon>Teleostei</taxon>
        <taxon>Ostariophysi</taxon>
        <taxon>Cypriniformes</taxon>
        <taxon>Danionidae</taxon>
        <taxon>Danioninae</taxon>
        <taxon>Danionella</taxon>
    </lineage>
</organism>
<dbReference type="SMART" id="SM00338">
    <property type="entry name" value="BRLZ"/>
    <property type="match status" value="1"/>
</dbReference>
<gene>
    <name evidence="9" type="ORF">DNTS_009249</name>
</gene>
<dbReference type="PANTHER" id="PTHR24411">
    <property type="entry name" value="NUCLEAR FACTOR ERYTHROID 2-RELATED FACTOR"/>
    <property type="match status" value="1"/>
</dbReference>
<comment type="similarity">
    <text evidence="1">Belongs to the bZIP family. CNC subfamily.</text>
</comment>
<evidence type="ECO:0000256" key="5">
    <source>
        <dbReference type="ARBA" id="ARBA00023163"/>
    </source>
</evidence>
<keyword evidence="7" id="KW-0175">Coiled coil</keyword>
<dbReference type="FunFam" id="1.10.880.10:FF:000004">
    <property type="entry name" value="Nuclear factor, erythroid 2"/>
    <property type="match status" value="1"/>
</dbReference>
<protein>
    <recommendedName>
        <fullName evidence="8">BZIP domain-containing protein</fullName>
    </recommendedName>
</protein>
<feature type="domain" description="BZIP" evidence="8">
    <location>
        <begin position="390"/>
        <end position="453"/>
    </location>
</feature>
<dbReference type="PROSITE" id="PS50217">
    <property type="entry name" value="BZIP"/>
    <property type="match status" value="1"/>
</dbReference>
<reference evidence="9 10" key="1">
    <citation type="journal article" date="2019" name="Sci. Data">
        <title>Hybrid genome assembly and annotation of Danionella translucida.</title>
        <authorList>
            <person name="Kadobianskyi M."/>
            <person name="Schulze L."/>
            <person name="Schuelke M."/>
            <person name="Judkewitz B."/>
        </authorList>
    </citation>
    <scope>NUCLEOTIDE SEQUENCE [LARGE SCALE GENOMIC DNA]</scope>
    <source>
        <strain evidence="9 10">Bolton</strain>
    </source>
</reference>
<dbReference type="STRING" id="623744.A0A553Q5K3"/>
<dbReference type="Proteomes" id="UP000316079">
    <property type="component" value="Unassembled WGS sequence"/>
</dbReference>
<proteinExistence type="inferred from homology"/>
<sequence>MDLIDILWRQDVDLGVEREIFDGCLRQREEESVRERELKREQELERIRQRLQKLDKETGEVLPSPSHANSQAVSFSEMLPSSVLTEHSPVTQNPLLSALLFSKKSQKPPPQEQNFLELATLPDLQFYLDVLESESSRLPLEDICQHSLSAPRQMEQTTDVFNCISDLMHTISESFQVAQPLSEMGSDPGEILGTCTQSVPETSTQTLPPSNPVYTSKTRIESQDISPRCQGENAAPSEFCTDLKPMETEPFNYVTERDLSPFDDHRVLQGFDDSASVASVDLDTSLYTVDSLSNSQSDMDELESIQSDYIDMLSMELYGTVTSSQEPQTQNESTLNHCNQFNRVRRTSRDEQRARALSLPISMHDIINLPVDAFNEALSSCKLNEAQHTLIRDIRRRGKNKMAAQSCRKRKMDSLVGLEDEIEALKREKHDCKEEKEKNTRKLFEMKEKLKKLYSEVFRRLRDERGSSYSPKEYKLQLSTDGTVFLLPRSTNRNIPPEDLATTS</sequence>
<dbReference type="InterPro" id="IPR008917">
    <property type="entry name" value="TF_DNA-bd_sf"/>
</dbReference>
<evidence type="ECO:0000256" key="7">
    <source>
        <dbReference type="SAM" id="Coils"/>
    </source>
</evidence>
<dbReference type="Gene3D" id="1.10.880.10">
    <property type="entry name" value="Transcription factor, Skn-1-like, DNA-binding domain"/>
    <property type="match status" value="1"/>
</dbReference>
<evidence type="ECO:0000256" key="6">
    <source>
        <dbReference type="ARBA" id="ARBA00023242"/>
    </source>
</evidence>
<keyword evidence="2" id="KW-0805">Transcription regulation</keyword>
<evidence type="ECO:0000313" key="9">
    <source>
        <dbReference type="EMBL" id="TRY85204.1"/>
    </source>
</evidence>
<dbReference type="SUPFAM" id="SSF47454">
    <property type="entry name" value="A DNA-binding domain in eukaryotic transcription factors"/>
    <property type="match status" value="1"/>
</dbReference>
<keyword evidence="3" id="KW-0238">DNA-binding</keyword>
<dbReference type="Pfam" id="PF03131">
    <property type="entry name" value="bZIP_Maf"/>
    <property type="match status" value="1"/>
</dbReference>
<dbReference type="InterPro" id="IPR004827">
    <property type="entry name" value="bZIP"/>
</dbReference>
<dbReference type="CDD" id="cd14720">
    <property type="entry name" value="bZIP_NFE2-like"/>
    <property type="match status" value="1"/>
</dbReference>
<dbReference type="GO" id="GO:0000981">
    <property type="term" value="F:DNA-binding transcription factor activity, RNA polymerase II-specific"/>
    <property type="evidence" value="ECO:0007669"/>
    <property type="project" value="TreeGrafter"/>
</dbReference>
<keyword evidence="6" id="KW-0539">Nucleus</keyword>
<keyword evidence="10" id="KW-1185">Reference proteome</keyword>